<dbReference type="SUPFAM" id="SSF57716">
    <property type="entry name" value="Glucocorticoid receptor-like (DNA-binding domain)"/>
    <property type="match status" value="2"/>
</dbReference>
<feature type="non-terminal residue" evidence="21">
    <location>
        <position position="1"/>
    </location>
</feature>
<name>A0A443SRT8_9ACAR</name>
<dbReference type="CDD" id="cd09366">
    <property type="entry name" value="LIM1_Isl"/>
    <property type="match status" value="1"/>
</dbReference>
<dbReference type="FunFam" id="2.10.110.10:FF:000056">
    <property type="entry name" value="insulin gene enhancer protein ISL-1"/>
    <property type="match status" value="1"/>
</dbReference>
<dbReference type="Gene3D" id="1.10.10.60">
    <property type="entry name" value="Homeodomain-like"/>
    <property type="match status" value="1"/>
</dbReference>
<keyword evidence="12" id="KW-0804">Transcription</keyword>
<dbReference type="PROSITE" id="PS50071">
    <property type="entry name" value="HOMEOBOX_2"/>
    <property type="match status" value="1"/>
</dbReference>
<evidence type="ECO:0000256" key="8">
    <source>
        <dbReference type="ARBA" id="ARBA00023038"/>
    </source>
</evidence>
<evidence type="ECO:0000256" key="9">
    <source>
        <dbReference type="ARBA" id="ARBA00023125"/>
    </source>
</evidence>
<evidence type="ECO:0000256" key="2">
    <source>
        <dbReference type="ARBA" id="ARBA00022473"/>
    </source>
</evidence>
<keyword evidence="8 16" id="KW-0440">LIM domain</keyword>
<dbReference type="GO" id="GO:0000981">
    <property type="term" value="F:DNA-binding transcription factor activity, RNA polymerase II-specific"/>
    <property type="evidence" value="ECO:0007669"/>
    <property type="project" value="InterPro"/>
</dbReference>
<dbReference type="SMART" id="SM00389">
    <property type="entry name" value="HOX"/>
    <property type="match status" value="1"/>
</dbReference>
<dbReference type="PROSITE" id="PS00478">
    <property type="entry name" value="LIM_DOMAIN_1"/>
    <property type="match status" value="1"/>
</dbReference>
<dbReference type="InterPro" id="IPR009057">
    <property type="entry name" value="Homeodomain-like_sf"/>
</dbReference>
<dbReference type="GO" id="GO:0048665">
    <property type="term" value="P:neuron fate specification"/>
    <property type="evidence" value="ECO:0007669"/>
    <property type="project" value="InterPro"/>
</dbReference>
<dbReference type="PROSITE" id="PS50023">
    <property type="entry name" value="LIM_DOMAIN_2"/>
    <property type="match status" value="2"/>
</dbReference>
<reference evidence="21 22" key="1">
    <citation type="journal article" date="2018" name="Gigascience">
        <title>Genomes of trombidid mites reveal novel predicted allergens and laterally-transferred genes associated with secondary metabolism.</title>
        <authorList>
            <person name="Dong X."/>
            <person name="Chaisiri K."/>
            <person name="Xia D."/>
            <person name="Armstrong S.D."/>
            <person name="Fang Y."/>
            <person name="Donnelly M.J."/>
            <person name="Kadowaki T."/>
            <person name="McGarry J.W."/>
            <person name="Darby A.C."/>
            <person name="Makepeace B.L."/>
        </authorList>
    </citation>
    <scope>NUCLEOTIDE SEQUENCE [LARGE SCALE GENOMIC DNA]</scope>
    <source>
        <strain evidence="21">UoL-UT</strain>
    </source>
</reference>
<dbReference type="CDD" id="cd00086">
    <property type="entry name" value="homeodomain"/>
    <property type="match status" value="1"/>
</dbReference>
<evidence type="ECO:0000256" key="16">
    <source>
        <dbReference type="PROSITE-ProRule" id="PRU00125"/>
    </source>
</evidence>
<keyword evidence="5" id="KW-0221">Differentiation</keyword>
<evidence type="ECO:0000256" key="17">
    <source>
        <dbReference type="RuleBase" id="RU000682"/>
    </source>
</evidence>
<evidence type="ECO:0000256" key="12">
    <source>
        <dbReference type="ARBA" id="ARBA00023163"/>
    </source>
</evidence>
<dbReference type="GO" id="GO:0003677">
    <property type="term" value="F:DNA binding"/>
    <property type="evidence" value="ECO:0007669"/>
    <property type="project" value="UniProtKB-UniRule"/>
</dbReference>
<evidence type="ECO:0000256" key="11">
    <source>
        <dbReference type="ARBA" id="ARBA00023159"/>
    </source>
</evidence>
<keyword evidence="10 15" id="KW-0371">Homeobox</keyword>
<dbReference type="PROSITE" id="PS00027">
    <property type="entry name" value="HOMEOBOX_1"/>
    <property type="match status" value="1"/>
</dbReference>
<gene>
    <name evidence="21" type="ORF">B4U80_08390</name>
</gene>
<evidence type="ECO:0000256" key="3">
    <source>
        <dbReference type="ARBA" id="ARBA00022723"/>
    </source>
</evidence>
<feature type="domain" description="Homeobox" evidence="20">
    <location>
        <begin position="301"/>
        <end position="361"/>
    </location>
</feature>
<dbReference type="InterPro" id="IPR047244">
    <property type="entry name" value="ISL1/2-like_LIM1"/>
</dbReference>
<dbReference type="PANTHER" id="PTHR24204">
    <property type="entry name" value="INSULIN GENE ENHANCER PROTEIN"/>
    <property type="match status" value="1"/>
</dbReference>
<dbReference type="FunFam" id="2.10.110.10:FF:000034">
    <property type="entry name" value="Insulin gene enhancer protein ISL"/>
    <property type="match status" value="1"/>
</dbReference>
<dbReference type="Pfam" id="PF00412">
    <property type="entry name" value="LIM"/>
    <property type="match status" value="2"/>
</dbReference>
<dbReference type="InterPro" id="IPR001781">
    <property type="entry name" value="Znf_LIM"/>
</dbReference>
<dbReference type="VEuPathDB" id="VectorBase:LDEU001807"/>
<evidence type="ECO:0000256" key="15">
    <source>
        <dbReference type="PROSITE-ProRule" id="PRU00108"/>
    </source>
</evidence>
<evidence type="ECO:0000313" key="21">
    <source>
        <dbReference type="EMBL" id="RWS30233.1"/>
    </source>
</evidence>
<keyword evidence="3 16" id="KW-0479">Metal-binding</keyword>
<dbReference type="InterPro" id="IPR017970">
    <property type="entry name" value="Homeobox_CS"/>
</dbReference>
<dbReference type="FunFam" id="1.10.10.60:FF:000041">
    <property type="entry name" value="insulin gene enhancer protein ISL-1"/>
    <property type="match status" value="1"/>
</dbReference>
<dbReference type="SMART" id="SM00132">
    <property type="entry name" value="LIM"/>
    <property type="match status" value="2"/>
</dbReference>
<evidence type="ECO:0000259" key="19">
    <source>
        <dbReference type="PROSITE" id="PS50023"/>
    </source>
</evidence>
<evidence type="ECO:0000259" key="20">
    <source>
        <dbReference type="PROSITE" id="PS50071"/>
    </source>
</evidence>
<feature type="DNA-binding region" description="Homeobox" evidence="15">
    <location>
        <begin position="303"/>
        <end position="362"/>
    </location>
</feature>
<keyword evidence="4" id="KW-0677">Repeat</keyword>
<feature type="region of interest" description="Disordered" evidence="18">
    <location>
        <begin position="224"/>
        <end position="304"/>
    </location>
</feature>
<evidence type="ECO:0000256" key="1">
    <source>
        <dbReference type="ARBA" id="ARBA00004123"/>
    </source>
</evidence>
<dbReference type="Pfam" id="PF00046">
    <property type="entry name" value="Homeodomain"/>
    <property type="match status" value="1"/>
</dbReference>
<feature type="compositionally biased region" description="Low complexity" evidence="18">
    <location>
        <begin position="251"/>
        <end position="270"/>
    </location>
</feature>
<organism evidence="21 22">
    <name type="scientific">Leptotrombidium deliense</name>
    <dbReference type="NCBI Taxonomy" id="299467"/>
    <lineage>
        <taxon>Eukaryota</taxon>
        <taxon>Metazoa</taxon>
        <taxon>Ecdysozoa</taxon>
        <taxon>Arthropoda</taxon>
        <taxon>Chelicerata</taxon>
        <taxon>Arachnida</taxon>
        <taxon>Acari</taxon>
        <taxon>Acariformes</taxon>
        <taxon>Trombidiformes</taxon>
        <taxon>Prostigmata</taxon>
        <taxon>Anystina</taxon>
        <taxon>Parasitengona</taxon>
        <taxon>Trombiculoidea</taxon>
        <taxon>Trombiculidae</taxon>
        <taxon>Leptotrombidium</taxon>
    </lineage>
</organism>
<evidence type="ECO:0000256" key="18">
    <source>
        <dbReference type="SAM" id="MobiDB-lite"/>
    </source>
</evidence>
<dbReference type="InterPro" id="IPR047169">
    <property type="entry name" value="ISL1/2-like"/>
</dbReference>
<keyword evidence="7" id="KW-0805">Transcription regulation</keyword>
<keyword evidence="6 16" id="KW-0862">Zinc</keyword>
<dbReference type="Proteomes" id="UP000288716">
    <property type="component" value="Unassembled WGS sequence"/>
</dbReference>
<comment type="caution">
    <text evidence="21">The sequence shown here is derived from an EMBL/GenBank/DDBJ whole genome shotgun (WGS) entry which is preliminary data.</text>
</comment>
<dbReference type="STRING" id="299467.A0A443SRT8"/>
<keyword evidence="22" id="KW-1185">Reference proteome</keyword>
<dbReference type="GO" id="GO:0007409">
    <property type="term" value="P:axonogenesis"/>
    <property type="evidence" value="ECO:0007669"/>
    <property type="project" value="TreeGrafter"/>
</dbReference>
<dbReference type="SUPFAM" id="SSF46689">
    <property type="entry name" value="Homeodomain-like"/>
    <property type="match status" value="1"/>
</dbReference>
<keyword evidence="11" id="KW-0010">Activator</keyword>
<dbReference type="CDD" id="cd09374">
    <property type="entry name" value="LIM2_Isl"/>
    <property type="match status" value="1"/>
</dbReference>
<feature type="domain" description="LIM zinc-binding" evidence="19">
    <location>
        <begin position="163"/>
        <end position="224"/>
    </location>
</feature>
<evidence type="ECO:0000256" key="7">
    <source>
        <dbReference type="ARBA" id="ARBA00023015"/>
    </source>
</evidence>
<sequence length="460" mass="52987">KNGVTKQPQNFAITQYRGYYERRCGRFPRILSVQKQIAVRIWRNWRQAYRSIQGVSRSAQTFNCCLLFSALIYGSKIRVNTDSQEVNHCRYLSEKRQRMALCFGCGDQIYDQYILRVSPDLEWHAACLKCNECHQFLDETCTCFVRDGKTYCKCDYLRLFGAKCAKCEEGFSKDDFVMRARTKIYHVDCFKCIACSKKLIPGDEFALRDDGLFCKADHEVLENNGIHSRPPDLPNVNGSAFHGRTLGTTQSDINGNNISPNNSNSNSSTSQLQMAGSAEPMQSNRHRDSVRPQVHKHNSEHKPTRVRTVLNEKQLHTLRTCYNANPRPDALMKEQLVEMTGLSPRVIRVWFQNKRCKDKKKSIMMKQMQQQEKDGRQLQNIANMRGVPLVATSPVRHESPVQHPIEVQTYHPPWKTLADYALQPDCDPNAPHFQQIVSQVSVRRKRPATMFITTNIAIHR</sequence>
<dbReference type="InterPro" id="IPR001356">
    <property type="entry name" value="HD"/>
</dbReference>
<evidence type="ECO:0000256" key="13">
    <source>
        <dbReference type="ARBA" id="ARBA00023242"/>
    </source>
</evidence>
<keyword evidence="2" id="KW-0217">Developmental protein</keyword>
<dbReference type="GO" id="GO:0045944">
    <property type="term" value="P:positive regulation of transcription by RNA polymerase II"/>
    <property type="evidence" value="ECO:0007669"/>
    <property type="project" value="InterPro"/>
</dbReference>
<dbReference type="Gene3D" id="2.10.110.10">
    <property type="entry name" value="Cysteine Rich Protein"/>
    <property type="match status" value="2"/>
</dbReference>
<dbReference type="PANTHER" id="PTHR24204:SF8">
    <property type="entry name" value="TAILUP, ISOFORM A"/>
    <property type="match status" value="1"/>
</dbReference>
<accession>A0A443SRT8</accession>
<evidence type="ECO:0000256" key="4">
    <source>
        <dbReference type="ARBA" id="ARBA00022737"/>
    </source>
</evidence>
<dbReference type="OrthoDB" id="125004at2759"/>
<evidence type="ECO:0000313" key="22">
    <source>
        <dbReference type="Proteomes" id="UP000288716"/>
    </source>
</evidence>
<dbReference type="AlphaFoldDB" id="A0A443SRT8"/>
<comment type="subcellular location">
    <subcellularLocation>
        <location evidence="1 15 17">Nucleus</location>
    </subcellularLocation>
</comment>
<keyword evidence="9 15" id="KW-0238">DNA-binding</keyword>
<dbReference type="GO" id="GO:0005634">
    <property type="term" value="C:nucleus"/>
    <property type="evidence" value="ECO:0007669"/>
    <property type="project" value="UniProtKB-SubCell"/>
</dbReference>
<keyword evidence="13 15" id="KW-0539">Nucleus</keyword>
<protein>
    <recommendedName>
        <fullName evidence="14">Insulin gene enhancer protein ISL-1</fullName>
    </recommendedName>
</protein>
<evidence type="ECO:0000256" key="6">
    <source>
        <dbReference type="ARBA" id="ARBA00022833"/>
    </source>
</evidence>
<dbReference type="EMBL" id="NCKV01000585">
    <property type="protein sequence ID" value="RWS30233.1"/>
    <property type="molecule type" value="Genomic_DNA"/>
</dbReference>
<feature type="domain" description="LIM zinc-binding" evidence="19">
    <location>
        <begin position="100"/>
        <end position="162"/>
    </location>
</feature>
<evidence type="ECO:0000256" key="14">
    <source>
        <dbReference type="ARBA" id="ARBA00041167"/>
    </source>
</evidence>
<evidence type="ECO:0000256" key="10">
    <source>
        <dbReference type="ARBA" id="ARBA00023155"/>
    </source>
</evidence>
<dbReference type="GO" id="GO:0046872">
    <property type="term" value="F:metal ion binding"/>
    <property type="evidence" value="ECO:0007669"/>
    <property type="project" value="UniProtKB-KW"/>
</dbReference>
<evidence type="ECO:0000256" key="5">
    <source>
        <dbReference type="ARBA" id="ARBA00022782"/>
    </source>
</evidence>
<proteinExistence type="predicted"/>